<dbReference type="EMBL" id="GGEC01070172">
    <property type="protein sequence ID" value="MBX50656.1"/>
    <property type="molecule type" value="Transcribed_RNA"/>
</dbReference>
<sequence>MSPDSRLQERSKMERLLQDKGVAPSFPASLLLEKLRSFKS</sequence>
<evidence type="ECO:0000313" key="1">
    <source>
        <dbReference type="EMBL" id="MBX50656.1"/>
    </source>
</evidence>
<reference evidence="1" key="1">
    <citation type="submission" date="2018-02" db="EMBL/GenBank/DDBJ databases">
        <title>Rhizophora mucronata_Transcriptome.</title>
        <authorList>
            <person name="Meera S.P."/>
            <person name="Sreeshan A."/>
            <person name="Augustine A."/>
        </authorList>
    </citation>
    <scope>NUCLEOTIDE SEQUENCE</scope>
    <source>
        <tissue evidence="1">Leaf</tissue>
    </source>
</reference>
<proteinExistence type="predicted"/>
<organism evidence="1">
    <name type="scientific">Rhizophora mucronata</name>
    <name type="common">Asiatic mangrove</name>
    <dbReference type="NCBI Taxonomy" id="61149"/>
    <lineage>
        <taxon>Eukaryota</taxon>
        <taxon>Viridiplantae</taxon>
        <taxon>Streptophyta</taxon>
        <taxon>Embryophyta</taxon>
        <taxon>Tracheophyta</taxon>
        <taxon>Spermatophyta</taxon>
        <taxon>Magnoliopsida</taxon>
        <taxon>eudicotyledons</taxon>
        <taxon>Gunneridae</taxon>
        <taxon>Pentapetalae</taxon>
        <taxon>rosids</taxon>
        <taxon>fabids</taxon>
        <taxon>Malpighiales</taxon>
        <taxon>Rhizophoraceae</taxon>
        <taxon>Rhizophora</taxon>
    </lineage>
</organism>
<name>A0A2P2P7B8_RHIMU</name>
<dbReference type="AlphaFoldDB" id="A0A2P2P7B8"/>
<protein>
    <submittedName>
        <fullName evidence="1">Uncharacterized protein</fullName>
    </submittedName>
</protein>
<accession>A0A2P2P7B8</accession>